<protein>
    <submittedName>
        <fullName evidence="1">Uncharacterized protein</fullName>
    </submittedName>
</protein>
<accession>A0ABR7GDR8</accession>
<dbReference type="Proteomes" id="UP000643810">
    <property type="component" value="Unassembled WGS sequence"/>
</dbReference>
<organism evidence="1 2">
    <name type="scientific">Roseburia lenta</name>
    <dbReference type="NCBI Taxonomy" id="2763061"/>
    <lineage>
        <taxon>Bacteria</taxon>
        <taxon>Bacillati</taxon>
        <taxon>Bacillota</taxon>
        <taxon>Clostridia</taxon>
        <taxon>Lachnospirales</taxon>
        <taxon>Lachnospiraceae</taxon>
        <taxon>Roseburia</taxon>
    </lineage>
</organism>
<name>A0ABR7GDR8_9FIRM</name>
<keyword evidence="2" id="KW-1185">Reference proteome</keyword>
<evidence type="ECO:0000313" key="2">
    <source>
        <dbReference type="Proteomes" id="UP000643810"/>
    </source>
</evidence>
<dbReference type="EMBL" id="JACOPG010000001">
    <property type="protein sequence ID" value="MBC5685571.1"/>
    <property type="molecule type" value="Genomic_DNA"/>
</dbReference>
<comment type="caution">
    <text evidence="1">The sequence shown here is derived from an EMBL/GenBank/DDBJ whole genome shotgun (WGS) entry which is preliminary data.</text>
</comment>
<proteinExistence type="predicted"/>
<reference evidence="1 2" key="1">
    <citation type="submission" date="2020-08" db="EMBL/GenBank/DDBJ databases">
        <title>Genome public.</title>
        <authorList>
            <person name="Liu C."/>
            <person name="Sun Q."/>
        </authorList>
    </citation>
    <scope>NUCLEOTIDE SEQUENCE [LARGE SCALE GENOMIC DNA]</scope>
    <source>
        <strain evidence="1 2">NSJ-9</strain>
    </source>
</reference>
<sequence length="32" mass="3560">MELVLIYAESTARGGSIRVVAQLDNGFWFSQT</sequence>
<gene>
    <name evidence="1" type="ORF">H8R94_02895</name>
</gene>
<evidence type="ECO:0000313" key="1">
    <source>
        <dbReference type="EMBL" id="MBC5685571.1"/>
    </source>
</evidence>